<dbReference type="PANTHER" id="PTHR46517">
    <property type="entry name" value="FRUCTOSE-2,6-BISPHOSPHATASE TIGAR"/>
    <property type="match status" value="1"/>
</dbReference>
<dbReference type="Proteomes" id="UP001165488">
    <property type="component" value="Unassembled WGS sequence"/>
</dbReference>
<protein>
    <submittedName>
        <fullName evidence="2">Histidine phosphatase family protein</fullName>
    </submittedName>
</protein>
<dbReference type="Pfam" id="PF00300">
    <property type="entry name" value="His_Phos_1"/>
    <property type="match status" value="1"/>
</dbReference>
<evidence type="ECO:0000313" key="3">
    <source>
        <dbReference type="Proteomes" id="UP001165488"/>
    </source>
</evidence>
<reference evidence="2" key="1">
    <citation type="submission" date="2022-03" db="EMBL/GenBank/DDBJ databases">
        <title>De novo assembled genomes of Belliella spp. (Cyclobacteriaceae) strains.</title>
        <authorList>
            <person name="Szabo A."/>
            <person name="Korponai K."/>
            <person name="Felfoldi T."/>
        </authorList>
    </citation>
    <scope>NUCLEOTIDE SEQUENCE</scope>
    <source>
        <strain evidence="2">DSM 107340</strain>
    </source>
</reference>
<dbReference type="PROSITE" id="PS00175">
    <property type="entry name" value="PG_MUTASE"/>
    <property type="match status" value="1"/>
</dbReference>
<evidence type="ECO:0000256" key="1">
    <source>
        <dbReference type="ARBA" id="ARBA00022801"/>
    </source>
</evidence>
<evidence type="ECO:0000313" key="2">
    <source>
        <dbReference type="EMBL" id="MCH7396392.1"/>
    </source>
</evidence>
<dbReference type="InterPro" id="IPR051695">
    <property type="entry name" value="Phosphoglycerate_Mutase"/>
</dbReference>
<dbReference type="SUPFAM" id="SSF53254">
    <property type="entry name" value="Phosphoglycerate mutase-like"/>
    <property type="match status" value="1"/>
</dbReference>
<dbReference type="SMART" id="SM00855">
    <property type="entry name" value="PGAM"/>
    <property type="match status" value="1"/>
</dbReference>
<comment type="caution">
    <text evidence="2">The sequence shown here is derived from an EMBL/GenBank/DDBJ whole genome shotgun (WGS) entry which is preliminary data.</text>
</comment>
<sequence length="209" mass="23965">MLSKKIYLVRHGQTDYNLKGVVQGSGIDAPLNSNGYKQAKAFFDTYKDIPFEKVYYTGLQRTKQSVEGFLDLGIPHESVVELNEISWGKYEGVPMTPEENRYYQHMLEKWSSGELDYAIAGGESPNIVAERLKIGIDYILSKPEKLILICMHGRAMRILLSVLMKYDLRFMDEFHHQNLGLYELNVDDTGVFRILKFNSGDHLKGLHLV</sequence>
<gene>
    <name evidence="2" type="ORF">MM236_00255</name>
</gene>
<dbReference type="PANTHER" id="PTHR46517:SF1">
    <property type="entry name" value="FRUCTOSE-2,6-BISPHOSPHATASE TIGAR"/>
    <property type="match status" value="1"/>
</dbReference>
<proteinExistence type="predicted"/>
<dbReference type="CDD" id="cd07067">
    <property type="entry name" value="HP_PGM_like"/>
    <property type="match status" value="1"/>
</dbReference>
<keyword evidence="3" id="KW-1185">Reference proteome</keyword>
<dbReference type="InterPro" id="IPR029033">
    <property type="entry name" value="His_PPase_superfam"/>
</dbReference>
<dbReference type="PIRSF" id="PIRSF000709">
    <property type="entry name" value="6PFK_2-Ptase"/>
    <property type="match status" value="1"/>
</dbReference>
<dbReference type="Gene3D" id="3.40.50.1240">
    <property type="entry name" value="Phosphoglycerate mutase-like"/>
    <property type="match status" value="1"/>
</dbReference>
<keyword evidence="1" id="KW-0378">Hydrolase</keyword>
<dbReference type="InterPro" id="IPR001345">
    <property type="entry name" value="PG/BPGM_mutase_AS"/>
</dbReference>
<dbReference type="RefSeq" id="WP_241272914.1">
    <property type="nucleotide sequence ID" value="NZ_JAKZGS010000001.1"/>
</dbReference>
<name>A0ABS9UIF1_9BACT</name>
<accession>A0ABS9UIF1</accession>
<organism evidence="2 3">
    <name type="scientific">Belliella calami</name>
    <dbReference type="NCBI Taxonomy" id="2923436"/>
    <lineage>
        <taxon>Bacteria</taxon>
        <taxon>Pseudomonadati</taxon>
        <taxon>Bacteroidota</taxon>
        <taxon>Cytophagia</taxon>
        <taxon>Cytophagales</taxon>
        <taxon>Cyclobacteriaceae</taxon>
        <taxon>Belliella</taxon>
    </lineage>
</organism>
<dbReference type="InterPro" id="IPR013078">
    <property type="entry name" value="His_Pase_superF_clade-1"/>
</dbReference>
<dbReference type="EMBL" id="JAKZGS010000001">
    <property type="protein sequence ID" value="MCH7396392.1"/>
    <property type="molecule type" value="Genomic_DNA"/>
</dbReference>